<feature type="signal peptide" evidence="1">
    <location>
        <begin position="1"/>
        <end position="35"/>
    </location>
</feature>
<organism evidence="2">
    <name type="scientific">Anopheles darlingi</name>
    <name type="common">Mosquito</name>
    <dbReference type="NCBI Taxonomy" id="43151"/>
    <lineage>
        <taxon>Eukaryota</taxon>
        <taxon>Metazoa</taxon>
        <taxon>Ecdysozoa</taxon>
        <taxon>Arthropoda</taxon>
        <taxon>Hexapoda</taxon>
        <taxon>Insecta</taxon>
        <taxon>Pterygota</taxon>
        <taxon>Neoptera</taxon>
        <taxon>Endopterygota</taxon>
        <taxon>Diptera</taxon>
        <taxon>Nematocera</taxon>
        <taxon>Culicoidea</taxon>
        <taxon>Culicidae</taxon>
        <taxon>Anophelinae</taxon>
        <taxon>Anopheles</taxon>
    </lineage>
</organism>
<evidence type="ECO:0000313" key="2">
    <source>
        <dbReference type="EMBL" id="MBW73419.1"/>
    </source>
</evidence>
<feature type="chain" id="PRO_5014610808" evidence="1">
    <location>
        <begin position="36"/>
        <end position="142"/>
    </location>
</feature>
<proteinExistence type="predicted"/>
<protein>
    <submittedName>
        <fullName evidence="2">Putative secreted protein</fullName>
    </submittedName>
</protein>
<accession>A0A2M4D799</accession>
<reference evidence="2" key="1">
    <citation type="submission" date="2018-01" db="EMBL/GenBank/DDBJ databases">
        <title>An insight into the sialome of Amazonian anophelines.</title>
        <authorList>
            <person name="Ribeiro J.M."/>
            <person name="Scarpassa V."/>
            <person name="Calvo E."/>
        </authorList>
    </citation>
    <scope>NUCLEOTIDE SEQUENCE</scope>
</reference>
<keyword evidence="1" id="KW-0732">Signal</keyword>
<name>A0A2M4D799_ANODA</name>
<sequence length="142" mass="15040">MQGSLGMSNGGAFSAISCVLVARLLCSCCWTTADGVVIDHGTAGRETAAAWTRVGTLEVHTGKRQWTLAVTRTLRSTHRRTAEVAAQTGANGLPVDFATLAVRGAWCGVSRIRSDRGFLWFGLCRCVSCCYTGTGCCRSMGT</sequence>
<dbReference type="EMBL" id="GGFL01009241">
    <property type="protein sequence ID" value="MBW73419.1"/>
    <property type="molecule type" value="Transcribed_RNA"/>
</dbReference>
<dbReference type="AlphaFoldDB" id="A0A2M4D799"/>
<evidence type="ECO:0000256" key="1">
    <source>
        <dbReference type="SAM" id="SignalP"/>
    </source>
</evidence>